<dbReference type="Proteomes" id="UP000654913">
    <property type="component" value="Chromosome 3"/>
</dbReference>
<proteinExistence type="inferred from homology"/>
<dbReference type="InterPro" id="IPR002347">
    <property type="entry name" value="SDR_fam"/>
</dbReference>
<organism evidence="3 4">
    <name type="scientific">Aspergillus puulaauensis</name>
    <dbReference type="NCBI Taxonomy" id="1220207"/>
    <lineage>
        <taxon>Eukaryota</taxon>
        <taxon>Fungi</taxon>
        <taxon>Dikarya</taxon>
        <taxon>Ascomycota</taxon>
        <taxon>Pezizomycotina</taxon>
        <taxon>Eurotiomycetes</taxon>
        <taxon>Eurotiomycetidae</taxon>
        <taxon>Eurotiales</taxon>
        <taxon>Aspergillaceae</taxon>
        <taxon>Aspergillus</taxon>
    </lineage>
</organism>
<dbReference type="EMBL" id="AP024445">
    <property type="protein sequence ID" value="BCS23465.1"/>
    <property type="molecule type" value="Genomic_DNA"/>
</dbReference>
<keyword evidence="2" id="KW-0560">Oxidoreductase</keyword>
<dbReference type="PANTHER" id="PTHR43669:SF3">
    <property type="entry name" value="ALCOHOL DEHYDROGENASE, PUTATIVE (AFU_ORTHOLOGUE AFUA_3G03445)-RELATED"/>
    <property type="match status" value="1"/>
</dbReference>
<name>A0A7R7XL28_9EURO</name>
<evidence type="ECO:0000256" key="1">
    <source>
        <dbReference type="ARBA" id="ARBA00006484"/>
    </source>
</evidence>
<accession>A0A7R7XL28</accession>
<dbReference type="GO" id="GO:0016491">
    <property type="term" value="F:oxidoreductase activity"/>
    <property type="evidence" value="ECO:0007669"/>
    <property type="project" value="UniProtKB-KW"/>
</dbReference>
<dbReference type="Gene3D" id="3.40.50.720">
    <property type="entry name" value="NAD(P)-binding Rossmann-like Domain"/>
    <property type="match status" value="1"/>
</dbReference>
<reference evidence="3" key="2">
    <citation type="submission" date="2021-02" db="EMBL/GenBank/DDBJ databases">
        <title>Aspergillus puulaauensis MK2 genome sequence.</title>
        <authorList>
            <person name="Futagami T."/>
            <person name="Mori K."/>
            <person name="Kadooka C."/>
            <person name="Tanaka T."/>
        </authorList>
    </citation>
    <scope>NUCLEOTIDE SEQUENCE</scope>
    <source>
        <strain evidence="3">MK2</strain>
    </source>
</reference>
<sequence length="247" mass="27256">MGDCKNRLLLLIGSGPGLGRAVASHYAQQHFNRVALIARNVEQLAKDRVAVEKAATSVGRKVVVQTWQVDVCDIKRLEDALKEINQFGSLECVYYNAARVGVSPLFTATTETIETDWRVANLALYVTARWAMPILLDKSRSRSLCNWKPSFLVTSSVLPVEPIPELFSLSMAKAAQANMVKSLQKTYSCLGIHVGLVVVGGAMSDDKLLSPTVVAEQAWLLFAQKPGSWTTQVTIREDRSVYWSETI</sequence>
<dbReference type="SUPFAM" id="SSF51735">
    <property type="entry name" value="NAD(P)-binding Rossmann-fold domains"/>
    <property type="match status" value="1"/>
</dbReference>
<dbReference type="OrthoDB" id="5336600at2759"/>
<protein>
    <submittedName>
        <fullName evidence="3">Uncharacterized protein</fullName>
    </submittedName>
</protein>
<dbReference type="InterPro" id="IPR036291">
    <property type="entry name" value="NAD(P)-bd_dom_sf"/>
</dbReference>
<gene>
    <name evidence="3" type="ORF">APUU_31690A</name>
</gene>
<evidence type="ECO:0000256" key="2">
    <source>
        <dbReference type="ARBA" id="ARBA00023002"/>
    </source>
</evidence>
<dbReference type="GeneID" id="64973470"/>
<evidence type="ECO:0000313" key="4">
    <source>
        <dbReference type="Proteomes" id="UP000654913"/>
    </source>
</evidence>
<dbReference type="KEGG" id="apuu:APUU_31690A"/>
<dbReference type="RefSeq" id="XP_041555659.1">
    <property type="nucleotide sequence ID" value="XM_041702922.1"/>
</dbReference>
<evidence type="ECO:0000313" key="3">
    <source>
        <dbReference type="EMBL" id="BCS23465.1"/>
    </source>
</evidence>
<keyword evidence="4" id="KW-1185">Reference proteome</keyword>
<reference evidence="3" key="1">
    <citation type="submission" date="2021-01" db="EMBL/GenBank/DDBJ databases">
        <authorList>
            <consortium name="Aspergillus puulaauensis MK2 genome sequencing consortium"/>
            <person name="Kazuki M."/>
            <person name="Futagami T."/>
        </authorList>
    </citation>
    <scope>NUCLEOTIDE SEQUENCE</scope>
    <source>
        <strain evidence="3">MK2</strain>
    </source>
</reference>
<dbReference type="Pfam" id="PF00106">
    <property type="entry name" value="adh_short"/>
    <property type="match status" value="1"/>
</dbReference>
<dbReference type="PANTHER" id="PTHR43669">
    <property type="entry name" value="5-KETO-D-GLUCONATE 5-REDUCTASE"/>
    <property type="match status" value="1"/>
</dbReference>
<dbReference type="AlphaFoldDB" id="A0A7R7XL28"/>
<comment type="similarity">
    <text evidence="1">Belongs to the short-chain dehydrogenases/reductases (SDR) family.</text>
</comment>